<comment type="similarity">
    <text evidence="1 4">Belongs to the plant dirigent protein family.</text>
</comment>
<evidence type="ECO:0000256" key="1">
    <source>
        <dbReference type="ARBA" id="ARBA00010746"/>
    </source>
</evidence>
<dbReference type="GO" id="GO:0048046">
    <property type="term" value="C:apoplast"/>
    <property type="evidence" value="ECO:0007669"/>
    <property type="project" value="UniProtKB-SubCell"/>
</dbReference>
<evidence type="ECO:0000256" key="2">
    <source>
        <dbReference type="ARBA" id="ARBA00011738"/>
    </source>
</evidence>
<dbReference type="InterPro" id="IPR044859">
    <property type="entry name" value="Allene_oxi_cyc_Dirigent"/>
</dbReference>
<evidence type="ECO:0000313" key="5">
    <source>
        <dbReference type="EMBL" id="CAI9104720.1"/>
    </source>
</evidence>
<name>A0AAV1DA86_OLDCO</name>
<dbReference type="Pfam" id="PF03018">
    <property type="entry name" value="Dirigent"/>
    <property type="match status" value="1"/>
</dbReference>
<dbReference type="Proteomes" id="UP001161247">
    <property type="component" value="Chromosome 4"/>
</dbReference>
<accession>A0AAV1DA86</accession>
<keyword evidence="4" id="KW-0052">Apoplast</keyword>
<evidence type="ECO:0000313" key="6">
    <source>
        <dbReference type="Proteomes" id="UP001161247"/>
    </source>
</evidence>
<dbReference type="AlphaFoldDB" id="A0AAV1DA86"/>
<dbReference type="PANTHER" id="PTHR21495">
    <property type="entry name" value="NUCLEOPORIN-RELATED"/>
    <property type="match status" value="1"/>
</dbReference>
<sequence>MIVPKGKTQSLQKTLGKKKYTRIKLPLAEMKIAITVAVMMLCCCMAMAAAVPLQAVPMEYKTVSFDGKEAVEAVDPQSPEAVERWFRYTLPYSAPKLTTFKFYYHENRVAATPTAVEVARANITATSPTMFGSTMVIDDPLTAGPEPDSLLVGRAQGLYSAASQEEPAFILTFNVVFTAEPFKGSTLSIIARDAITNTYREPSIVGGSGVFRLARGAVSTHTYSLDQATLNAVVEYNVFVIHY</sequence>
<evidence type="ECO:0000256" key="3">
    <source>
        <dbReference type="ARBA" id="ARBA00022525"/>
    </source>
</evidence>
<reference evidence="5" key="1">
    <citation type="submission" date="2023-03" db="EMBL/GenBank/DDBJ databases">
        <authorList>
            <person name="Julca I."/>
        </authorList>
    </citation>
    <scope>NUCLEOTIDE SEQUENCE</scope>
</reference>
<comment type="subcellular location">
    <subcellularLocation>
        <location evidence="4">Secreted</location>
        <location evidence="4">Extracellular space</location>
        <location evidence="4">Apoplast</location>
    </subcellularLocation>
</comment>
<keyword evidence="3 4" id="KW-0964">Secreted</keyword>
<dbReference type="EMBL" id="OX459121">
    <property type="protein sequence ID" value="CAI9104720.1"/>
    <property type="molecule type" value="Genomic_DNA"/>
</dbReference>
<comment type="function">
    <text evidence="4">Dirigent proteins impart stereoselectivity on the phenoxy radical-coupling reaction, yielding optically active lignans from two molecules of coniferyl alcohol in the biosynthesis of lignans, flavonolignans, and alkaloids and thus plays a central role in plant secondary metabolism.</text>
</comment>
<keyword evidence="6" id="KW-1185">Reference proteome</keyword>
<dbReference type="GO" id="GO:0009699">
    <property type="term" value="P:phenylpropanoid biosynthetic process"/>
    <property type="evidence" value="ECO:0007669"/>
    <property type="project" value="UniProtKB-ARBA"/>
</dbReference>
<gene>
    <name evidence="5" type="ORF">OLC1_LOCUS13595</name>
</gene>
<organism evidence="5 6">
    <name type="scientific">Oldenlandia corymbosa var. corymbosa</name>
    <dbReference type="NCBI Taxonomy" id="529605"/>
    <lineage>
        <taxon>Eukaryota</taxon>
        <taxon>Viridiplantae</taxon>
        <taxon>Streptophyta</taxon>
        <taxon>Embryophyta</taxon>
        <taxon>Tracheophyta</taxon>
        <taxon>Spermatophyta</taxon>
        <taxon>Magnoliopsida</taxon>
        <taxon>eudicotyledons</taxon>
        <taxon>Gunneridae</taxon>
        <taxon>Pentapetalae</taxon>
        <taxon>asterids</taxon>
        <taxon>lamiids</taxon>
        <taxon>Gentianales</taxon>
        <taxon>Rubiaceae</taxon>
        <taxon>Rubioideae</taxon>
        <taxon>Spermacoceae</taxon>
        <taxon>Hedyotis-Oldenlandia complex</taxon>
        <taxon>Oldenlandia</taxon>
    </lineage>
</organism>
<evidence type="ECO:0000256" key="4">
    <source>
        <dbReference type="RuleBase" id="RU363099"/>
    </source>
</evidence>
<comment type="subunit">
    <text evidence="2 4">Homodimer.</text>
</comment>
<proteinExistence type="inferred from homology"/>
<dbReference type="Gene3D" id="2.40.480.10">
    <property type="entry name" value="Allene oxide cyclase-like"/>
    <property type="match status" value="1"/>
</dbReference>
<dbReference type="InterPro" id="IPR004265">
    <property type="entry name" value="Dirigent"/>
</dbReference>
<protein>
    <recommendedName>
        <fullName evidence="4">Dirigent protein</fullName>
    </recommendedName>
</protein>